<dbReference type="InterPro" id="IPR019106">
    <property type="entry name" value="T4SS_TrbC"/>
</dbReference>
<dbReference type="KEGG" id="vck:PG915_24355"/>
<dbReference type="EMBL" id="CP115922">
    <property type="protein sequence ID" value="XCD19292.1"/>
    <property type="molecule type" value="Genomic_DNA"/>
</dbReference>
<proteinExistence type="predicted"/>
<gene>
    <name evidence="2" type="ORF">PG915_24355</name>
</gene>
<dbReference type="RefSeq" id="WP_353500410.1">
    <property type="nucleotide sequence ID" value="NZ_CP115922.1"/>
</dbReference>
<name>A0AAU8BSE7_9VIBR</name>
<feature type="region of interest" description="Disordered" evidence="1">
    <location>
        <begin position="1"/>
        <end position="25"/>
    </location>
</feature>
<accession>A0AAU8BSE7</accession>
<organism evidence="2">
    <name type="scientific">Vibrio chaetopteri</name>
    <dbReference type="NCBI Taxonomy" id="3016528"/>
    <lineage>
        <taxon>Bacteria</taxon>
        <taxon>Pseudomonadati</taxon>
        <taxon>Pseudomonadota</taxon>
        <taxon>Gammaproteobacteria</taxon>
        <taxon>Vibrionales</taxon>
        <taxon>Vibrionaceae</taxon>
        <taxon>Vibrio</taxon>
    </lineage>
</organism>
<reference evidence="2" key="1">
    <citation type="submission" date="2023-01" db="EMBL/GenBank/DDBJ databases">
        <title>Vibrio sp. CB1-14 genome sequencing.</title>
        <authorList>
            <person name="Otstavnykh N."/>
            <person name="Isaeva M."/>
            <person name="Meleshko D."/>
        </authorList>
    </citation>
    <scope>NUCLEOTIDE SEQUENCE</scope>
    <source>
        <strain evidence="2">CB1-14</strain>
        <plasmid evidence="2">p1</plasmid>
    </source>
</reference>
<sequence length="476" mass="54328">MANLTEQDLNSIQESKSQISQAMEGKSNIETQALLDRSKEILNSDKMRNELIELKSQAQEINDQMLAENHNLLRIDNDGQSYIDFEHLESLLGSEARSKAEDALAPFTHSPTPLEQSLKADVSRGTPNQTQSSTLWIFVSSSMSELQLKKAYEMAAEWGARVMYKGLIPGHDNLNSMIKYVATEQLKLNEIKKKIEQGSTPFTSIPAETKGAIYLNPLPFDSFNIDRVPALVWETNRPTGESFTAKVYGLINPSYLMDKAEQAMLKGNESSLFLGELGTVGKIVERHWIEEVAERTERIDWEKAQEEAVQRHWRIRTYIDLSSTDVDKTFLFDPSKVVARDVKAVDGTVLARSGEKYNPMQHMPMHMTIYVFNPNDTEEMEFVRHLVISESLGEIILMATTLDPERGKEQLKEINNYFKIPMRLLTADVRDRFGIQVTPTKLQTTDYARMRIQEYSRSTVRSTNQFNRIQQSTKSE</sequence>
<dbReference type="Pfam" id="PF09673">
    <property type="entry name" value="TrbC_Ftype"/>
    <property type="match status" value="1"/>
</dbReference>
<geneLocation type="plasmid" evidence="2">
    <name>p1</name>
</geneLocation>
<protein>
    <submittedName>
        <fullName evidence="2">TrbC family F-type conjugative pilus assembly protein</fullName>
    </submittedName>
</protein>
<keyword evidence="2" id="KW-0614">Plasmid</keyword>
<evidence type="ECO:0000313" key="2">
    <source>
        <dbReference type="EMBL" id="XCD19292.1"/>
    </source>
</evidence>
<dbReference type="AlphaFoldDB" id="A0AAU8BSE7"/>
<feature type="compositionally biased region" description="Polar residues" evidence="1">
    <location>
        <begin position="1"/>
        <end position="21"/>
    </location>
</feature>
<evidence type="ECO:0000256" key="1">
    <source>
        <dbReference type="SAM" id="MobiDB-lite"/>
    </source>
</evidence>